<keyword evidence="5" id="KW-1185">Reference proteome</keyword>
<evidence type="ECO:0000256" key="1">
    <source>
        <dbReference type="ARBA" id="ARBA00008635"/>
    </source>
</evidence>
<dbReference type="Pfam" id="PF05163">
    <property type="entry name" value="DinB"/>
    <property type="match status" value="1"/>
</dbReference>
<organism evidence="4 5">
    <name type="scientific">Novipirellula galeiformis</name>
    <dbReference type="NCBI Taxonomy" id="2528004"/>
    <lineage>
        <taxon>Bacteria</taxon>
        <taxon>Pseudomonadati</taxon>
        <taxon>Planctomycetota</taxon>
        <taxon>Planctomycetia</taxon>
        <taxon>Pirellulales</taxon>
        <taxon>Pirellulaceae</taxon>
        <taxon>Novipirellula</taxon>
    </lineage>
</organism>
<dbReference type="SUPFAM" id="SSF109854">
    <property type="entry name" value="DinB/YfiT-like putative metalloenzymes"/>
    <property type="match status" value="1"/>
</dbReference>
<name>A0A5C6CQX7_9BACT</name>
<evidence type="ECO:0000256" key="3">
    <source>
        <dbReference type="PIRSR" id="PIRSR607837-1"/>
    </source>
</evidence>
<proteinExistence type="inferred from homology"/>
<dbReference type="Proteomes" id="UP000316304">
    <property type="component" value="Unassembled WGS sequence"/>
</dbReference>
<reference evidence="4 5" key="1">
    <citation type="submission" date="2019-02" db="EMBL/GenBank/DDBJ databases">
        <title>Deep-cultivation of Planctomycetes and their phenomic and genomic characterization uncovers novel biology.</title>
        <authorList>
            <person name="Wiegand S."/>
            <person name="Jogler M."/>
            <person name="Boedeker C."/>
            <person name="Pinto D."/>
            <person name="Vollmers J."/>
            <person name="Rivas-Marin E."/>
            <person name="Kohn T."/>
            <person name="Peeters S.H."/>
            <person name="Heuer A."/>
            <person name="Rast P."/>
            <person name="Oberbeckmann S."/>
            <person name="Bunk B."/>
            <person name="Jeske O."/>
            <person name="Meyerdierks A."/>
            <person name="Storesund J.E."/>
            <person name="Kallscheuer N."/>
            <person name="Luecker S."/>
            <person name="Lage O.M."/>
            <person name="Pohl T."/>
            <person name="Merkel B.J."/>
            <person name="Hornburger P."/>
            <person name="Mueller R.-W."/>
            <person name="Bruemmer F."/>
            <person name="Labrenz M."/>
            <person name="Spormann A.M."/>
            <person name="Op Den Camp H."/>
            <person name="Overmann J."/>
            <person name="Amann R."/>
            <person name="Jetten M.S.M."/>
            <person name="Mascher T."/>
            <person name="Medema M.H."/>
            <person name="Devos D.P."/>
            <person name="Kaster A.-K."/>
            <person name="Ovreas L."/>
            <person name="Rohde M."/>
            <person name="Galperin M.Y."/>
            <person name="Jogler C."/>
        </authorList>
    </citation>
    <scope>NUCLEOTIDE SEQUENCE [LARGE SCALE GENOMIC DNA]</scope>
    <source>
        <strain evidence="4 5">Pla52o</strain>
    </source>
</reference>
<feature type="binding site" evidence="3">
    <location>
        <position position="141"/>
    </location>
    <ligand>
        <name>a divalent metal cation</name>
        <dbReference type="ChEBI" id="CHEBI:60240"/>
    </ligand>
</feature>
<keyword evidence="2 3" id="KW-0479">Metal-binding</keyword>
<feature type="binding site" evidence="3">
    <location>
        <position position="137"/>
    </location>
    <ligand>
        <name>a divalent metal cation</name>
        <dbReference type="ChEBI" id="CHEBI:60240"/>
    </ligand>
</feature>
<dbReference type="Gene3D" id="1.20.120.450">
    <property type="entry name" value="dinb family like domain"/>
    <property type="match status" value="1"/>
</dbReference>
<protein>
    <submittedName>
        <fullName evidence="4">DinB family protein</fullName>
    </submittedName>
</protein>
<dbReference type="OrthoDB" id="119432at2"/>
<dbReference type="InterPro" id="IPR007837">
    <property type="entry name" value="DinB"/>
</dbReference>
<evidence type="ECO:0000313" key="5">
    <source>
        <dbReference type="Proteomes" id="UP000316304"/>
    </source>
</evidence>
<dbReference type="InterPro" id="IPR034660">
    <property type="entry name" value="DinB/YfiT-like"/>
</dbReference>
<dbReference type="GO" id="GO:0046872">
    <property type="term" value="F:metal ion binding"/>
    <property type="evidence" value="ECO:0007669"/>
    <property type="project" value="UniProtKB-KW"/>
</dbReference>
<dbReference type="EMBL" id="SJPT01000001">
    <property type="protein sequence ID" value="TWU26758.1"/>
    <property type="molecule type" value="Genomic_DNA"/>
</dbReference>
<evidence type="ECO:0000256" key="2">
    <source>
        <dbReference type="ARBA" id="ARBA00022723"/>
    </source>
</evidence>
<gene>
    <name evidence="4" type="ORF">Pla52o_06130</name>
</gene>
<sequence length="161" mass="17967">MTIAELMLPELEREMAQTRKVLEKVPADQLEWKANETLHTLGWNANHLAEIVGWTKFIIDEDVFNLAPTDGPAYQTPSLDDPAKILAAFDENLLSARAALAGTSDETMAKLWTMKAGEQTLMTLSKGECLRTWVLNHTVHHRGILSVYLRMLGVDDACVYG</sequence>
<comment type="caution">
    <text evidence="4">The sequence shown here is derived from an EMBL/GenBank/DDBJ whole genome shotgun (WGS) entry which is preliminary data.</text>
</comment>
<dbReference type="AlphaFoldDB" id="A0A5C6CQX7"/>
<feature type="binding site" evidence="3">
    <location>
        <position position="47"/>
    </location>
    <ligand>
        <name>a divalent metal cation</name>
        <dbReference type="ChEBI" id="CHEBI:60240"/>
    </ligand>
</feature>
<dbReference type="RefSeq" id="WP_146593048.1">
    <property type="nucleotide sequence ID" value="NZ_SJPT01000001.1"/>
</dbReference>
<accession>A0A5C6CQX7</accession>
<comment type="similarity">
    <text evidence="1">Belongs to the DinB family.</text>
</comment>
<evidence type="ECO:0000313" key="4">
    <source>
        <dbReference type="EMBL" id="TWU26758.1"/>
    </source>
</evidence>